<gene>
    <name evidence="2" type="primary">clpX_3</name>
    <name evidence="2" type="ORF">CM83_2739</name>
    <name evidence="3" type="ORF">g.94133</name>
</gene>
<evidence type="ECO:0000313" key="3">
    <source>
        <dbReference type="EMBL" id="JAQ08060.1"/>
    </source>
</evidence>
<feature type="region of interest" description="Disordered" evidence="1">
    <location>
        <begin position="1"/>
        <end position="37"/>
    </location>
</feature>
<keyword evidence="2" id="KW-0645">Protease</keyword>
<organism evidence="2">
    <name type="scientific">Lygus hesperus</name>
    <name type="common">Western plant bug</name>
    <dbReference type="NCBI Taxonomy" id="30085"/>
    <lineage>
        <taxon>Eukaryota</taxon>
        <taxon>Metazoa</taxon>
        <taxon>Ecdysozoa</taxon>
        <taxon>Arthropoda</taxon>
        <taxon>Hexapoda</taxon>
        <taxon>Insecta</taxon>
        <taxon>Pterygota</taxon>
        <taxon>Neoptera</taxon>
        <taxon>Paraneoptera</taxon>
        <taxon>Hemiptera</taxon>
        <taxon>Heteroptera</taxon>
        <taxon>Panheteroptera</taxon>
        <taxon>Cimicomorpha</taxon>
        <taxon>Miridae</taxon>
        <taxon>Mirini</taxon>
        <taxon>Lygus</taxon>
    </lineage>
</organism>
<dbReference type="AlphaFoldDB" id="A0A0A9Y2E9"/>
<reference evidence="2" key="1">
    <citation type="journal article" date="2014" name="PLoS ONE">
        <title>Transcriptome-Based Identification of ABC Transporters in the Western Tarnished Plant Bug Lygus hesperus.</title>
        <authorList>
            <person name="Hull J.J."/>
            <person name="Chaney K."/>
            <person name="Geib S.M."/>
            <person name="Fabrick J.A."/>
            <person name="Brent C.S."/>
            <person name="Walsh D."/>
            <person name="Lavine L.C."/>
        </authorList>
    </citation>
    <scope>NUCLEOTIDE SEQUENCE</scope>
</reference>
<keyword evidence="2" id="KW-0378">Hydrolase</keyword>
<reference evidence="2" key="2">
    <citation type="submission" date="2014-07" db="EMBL/GenBank/DDBJ databases">
        <authorList>
            <person name="Hull J."/>
        </authorList>
    </citation>
    <scope>NUCLEOTIDE SEQUENCE</scope>
</reference>
<keyword evidence="2" id="KW-0547">Nucleotide-binding</keyword>
<name>A0A0A9Y2E9_LYGHE</name>
<accession>A0A0A9Y2E9</accession>
<dbReference type="EMBL" id="GDHC01010569">
    <property type="protein sequence ID" value="JAQ08060.1"/>
    <property type="molecule type" value="Transcribed_RNA"/>
</dbReference>
<protein>
    <submittedName>
        <fullName evidence="2">ATP-dependent Clp protease ATP-binding subunit ClpX</fullName>
    </submittedName>
</protein>
<dbReference type="EMBL" id="GBHO01017778">
    <property type="protein sequence ID" value="JAG25826.1"/>
    <property type="molecule type" value="Transcribed_RNA"/>
</dbReference>
<feature type="compositionally biased region" description="Polar residues" evidence="1">
    <location>
        <begin position="23"/>
        <end position="35"/>
    </location>
</feature>
<sequence>MAIPQQEAEQTPFAPSLLPPPAVSTSTTRTDTYNHSGKKDVQMQNVCAYKALNDTQLPSAEYEQYNNEICINDSNRNVLLPIVNGKDAVEDAVAKSDKEAKTEALKYAHMRDSCKNKNEMDECGIVSMCCLLLNRELEQLTYYTVREDMLTQHTQLQVSALV</sequence>
<dbReference type="GO" id="GO:0006508">
    <property type="term" value="P:proteolysis"/>
    <property type="evidence" value="ECO:0007669"/>
    <property type="project" value="UniProtKB-KW"/>
</dbReference>
<reference evidence="3" key="3">
    <citation type="journal article" date="2016" name="Gigascience">
        <title>De novo construction of an expanded transcriptome assembly for the western tarnished plant bug, Lygus hesperus.</title>
        <authorList>
            <person name="Tassone E.E."/>
            <person name="Geib S.M."/>
            <person name="Hall B."/>
            <person name="Fabrick J.A."/>
            <person name="Brent C.S."/>
            <person name="Hull J.J."/>
        </authorList>
    </citation>
    <scope>NUCLEOTIDE SEQUENCE</scope>
</reference>
<keyword evidence="2" id="KW-0067">ATP-binding</keyword>
<evidence type="ECO:0000313" key="2">
    <source>
        <dbReference type="EMBL" id="JAG25826.1"/>
    </source>
</evidence>
<dbReference type="GO" id="GO:0008233">
    <property type="term" value="F:peptidase activity"/>
    <property type="evidence" value="ECO:0007669"/>
    <property type="project" value="UniProtKB-KW"/>
</dbReference>
<dbReference type="GO" id="GO:0005524">
    <property type="term" value="F:ATP binding"/>
    <property type="evidence" value="ECO:0007669"/>
    <property type="project" value="UniProtKB-KW"/>
</dbReference>
<evidence type="ECO:0000256" key="1">
    <source>
        <dbReference type="SAM" id="MobiDB-lite"/>
    </source>
</evidence>
<proteinExistence type="predicted"/>